<comment type="caution">
    <text evidence="1">The sequence shown here is derived from an EMBL/GenBank/DDBJ whole genome shotgun (WGS) entry which is preliminary data.</text>
</comment>
<dbReference type="OrthoDB" id="5906633at2"/>
<name>A0A066UZY3_9VIBR</name>
<reference evidence="1 2" key="1">
    <citation type="submission" date="2014-02" db="EMBL/GenBank/DDBJ databases">
        <title>Vibrio fortis Dalian14 Genome Sequencing.</title>
        <authorList>
            <person name="Wang Y."/>
            <person name="Song L."/>
            <person name="Liu G."/>
            <person name="Ding J."/>
        </authorList>
    </citation>
    <scope>NUCLEOTIDE SEQUENCE [LARGE SCALE GENOMIC DNA]</scope>
    <source>
        <strain evidence="1 2">Dalian14</strain>
    </source>
</reference>
<organism evidence="1 2">
    <name type="scientific">Vibrio fortis</name>
    <dbReference type="NCBI Taxonomy" id="212667"/>
    <lineage>
        <taxon>Bacteria</taxon>
        <taxon>Pseudomonadati</taxon>
        <taxon>Pseudomonadota</taxon>
        <taxon>Gammaproteobacteria</taxon>
        <taxon>Vibrionales</taxon>
        <taxon>Vibrionaceae</taxon>
        <taxon>Vibrio</taxon>
    </lineage>
</organism>
<protein>
    <recommendedName>
        <fullName evidence="3">Lipoprotein</fullName>
    </recommendedName>
</protein>
<gene>
    <name evidence="1" type="ORF">VFDL14_03520</name>
</gene>
<dbReference type="EMBL" id="JFFR01000002">
    <property type="protein sequence ID" value="KDN29833.1"/>
    <property type="molecule type" value="Genomic_DNA"/>
</dbReference>
<keyword evidence="2" id="KW-1185">Reference proteome</keyword>
<evidence type="ECO:0008006" key="3">
    <source>
        <dbReference type="Google" id="ProtNLM"/>
    </source>
</evidence>
<dbReference type="RefSeq" id="WP_032548764.1">
    <property type="nucleotide sequence ID" value="NZ_JFFR01000002.1"/>
</dbReference>
<dbReference type="AlphaFoldDB" id="A0A066UZY3"/>
<evidence type="ECO:0000313" key="1">
    <source>
        <dbReference type="EMBL" id="KDN29833.1"/>
    </source>
</evidence>
<sequence length="157" mass="16266">MRKLLPTILTTAVALTLHGCGGGGGGGGGSTSTPAATQSFSDISVPSSFEWSGSTSRDLTINVVSDVSQRDGEAAAIRGAHIVKLYSMSSDGTDSQPFYTGMTNSEGQLTNTLSLLDTWQGIELVALVRGNECISQVNSTDIADDLYVSCNIVLDAD</sequence>
<accession>A0A066UZY3</accession>
<evidence type="ECO:0000313" key="2">
    <source>
        <dbReference type="Proteomes" id="UP000027219"/>
    </source>
</evidence>
<proteinExistence type="predicted"/>
<dbReference type="Proteomes" id="UP000027219">
    <property type="component" value="Unassembled WGS sequence"/>
</dbReference>